<name>A0ABU1QX87_9BACT</name>
<protein>
    <submittedName>
        <fullName evidence="1">Uncharacterized protein</fullName>
    </submittedName>
</protein>
<accession>A0ABU1QX87</accession>
<evidence type="ECO:0000313" key="2">
    <source>
        <dbReference type="Proteomes" id="UP001264980"/>
    </source>
</evidence>
<keyword evidence="2" id="KW-1185">Reference proteome</keyword>
<proteinExistence type="predicted"/>
<dbReference type="EMBL" id="JAVDTI010000002">
    <property type="protein sequence ID" value="MDR6805766.1"/>
    <property type="molecule type" value="Genomic_DNA"/>
</dbReference>
<sequence length="68" mass="7905">MPKNGFESWFDPGMKYGFLDLKAENADSMKNTFFNMKARGHGAVAARWFNVFDGIFYIREMIPAHLIR</sequence>
<dbReference type="Proteomes" id="UP001264980">
    <property type="component" value="Unassembled WGS sequence"/>
</dbReference>
<comment type="caution">
    <text evidence="1">The sequence shown here is derived from an EMBL/GenBank/DDBJ whole genome shotgun (WGS) entry which is preliminary data.</text>
</comment>
<evidence type="ECO:0000313" key="1">
    <source>
        <dbReference type="EMBL" id="MDR6805766.1"/>
    </source>
</evidence>
<gene>
    <name evidence="1" type="ORF">J2W84_002812</name>
</gene>
<reference evidence="1 2" key="1">
    <citation type="submission" date="2023-07" db="EMBL/GenBank/DDBJ databases">
        <title>Sorghum-associated microbial communities from plants grown in Nebraska, USA.</title>
        <authorList>
            <person name="Schachtman D."/>
        </authorList>
    </citation>
    <scope>NUCLEOTIDE SEQUENCE [LARGE SCALE GENOMIC DNA]</scope>
    <source>
        <strain evidence="1 2">BE57</strain>
    </source>
</reference>
<organism evidence="1 2">
    <name type="scientific">Dyadobacter fermentans</name>
    <dbReference type="NCBI Taxonomy" id="94254"/>
    <lineage>
        <taxon>Bacteria</taxon>
        <taxon>Pseudomonadati</taxon>
        <taxon>Bacteroidota</taxon>
        <taxon>Cytophagia</taxon>
        <taxon>Cytophagales</taxon>
        <taxon>Spirosomataceae</taxon>
        <taxon>Dyadobacter</taxon>
    </lineage>
</organism>